<feature type="compositionally biased region" description="Basic and acidic residues" evidence="1">
    <location>
        <begin position="163"/>
        <end position="172"/>
    </location>
</feature>
<dbReference type="Proteomes" id="UP001152321">
    <property type="component" value="Unassembled WGS sequence"/>
</dbReference>
<proteinExistence type="predicted"/>
<dbReference type="RefSeq" id="WP_277577312.1">
    <property type="nucleotide sequence ID" value="NZ_JANRMI010000002.1"/>
</dbReference>
<organism evidence="2 3">
    <name type="scientific">Bdellovibrio svalbardensis</name>
    <dbReference type="NCBI Taxonomy" id="2972972"/>
    <lineage>
        <taxon>Bacteria</taxon>
        <taxon>Pseudomonadati</taxon>
        <taxon>Bdellovibrionota</taxon>
        <taxon>Bdellovibrionia</taxon>
        <taxon>Bdellovibrionales</taxon>
        <taxon>Pseudobdellovibrionaceae</taxon>
        <taxon>Bdellovibrio</taxon>
    </lineage>
</organism>
<sequence>MIAAFFISNLVFAQATTSLDGLYQRPCFVADTDALTTEISIEKNQWKIQHIAYEDEKCEKAYLIYEVDYKVKSENNRDLDMTAIEVSYMTLSDEVSQALNMVHYCGFEDWKTKTKKIVTGRVCDEFQAPASGDILYSIFTLNQKADAKWELFLGTASATGDGKTPETRHDQVDSLPFLKLK</sequence>
<gene>
    <name evidence="2" type="ORF">NWE73_05640</name>
</gene>
<reference evidence="2" key="1">
    <citation type="submission" date="2022-08" db="EMBL/GenBank/DDBJ databases">
        <title>Novel Bdellovibrio Species Isolated from Svalbard: Designation Bdellovibrio svalbardensis.</title>
        <authorList>
            <person name="Mitchell R.J."/>
            <person name="Choi S.Y."/>
        </authorList>
    </citation>
    <scope>NUCLEOTIDE SEQUENCE</scope>
    <source>
        <strain evidence="2">PAP01</strain>
    </source>
</reference>
<name>A0ABT6DGA1_9BACT</name>
<evidence type="ECO:0000313" key="2">
    <source>
        <dbReference type="EMBL" id="MDG0815833.1"/>
    </source>
</evidence>
<evidence type="ECO:0000256" key="1">
    <source>
        <dbReference type="SAM" id="MobiDB-lite"/>
    </source>
</evidence>
<accession>A0ABT6DGA1</accession>
<comment type="caution">
    <text evidence="2">The sequence shown here is derived from an EMBL/GenBank/DDBJ whole genome shotgun (WGS) entry which is preliminary data.</text>
</comment>
<keyword evidence="3" id="KW-1185">Reference proteome</keyword>
<feature type="region of interest" description="Disordered" evidence="1">
    <location>
        <begin position="160"/>
        <end position="181"/>
    </location>
</feature>
<protein>
    <submittedName>
        <fullName evidence="2">Uncharacterized protein</fullName>
    </submittedName>
</protein>
<evidence type="ECO:0000313" key="3">
    <source>
        <dbReference type="Proteomes" id="UP001152321"/>
    </source>
</evidence>
<dbReference type="EMBL" id="JANRMI010000002">
    <property type="protein sequence ID" value="MDG0815833.1"/>
    <property type="molecule type" value="Genomic_DNA"/>
</dbReference>